<accession>A0A226E3W4</accession>
<dbReference type="OMA" id="SCNRCAG"/>
<dbReference type="Proteomes" id="UP000198287">
    <property type="component" value="Unassembled WGS sequence"/>
</dbReference>
<name>A0A226E3W4_FOLCA</name>
<dbReference type="Pfam" id="PF07327">
    <property type="entry name" value="Neuroparsin"/>
    <property type="match status" value="1"/>
</dbReference>
<feature type="chain" id="PRO_5012013898" evidence="1">
    <location>
        <begin position="26"/>
        <end position="115"/>
    </location>
</feature>
<keyword evidence="1" id="KW-0732">Signal</keyword>
<evidence type="ECO:0000313" key="2">
    <source>
        <dbReference type="EMBL" id="OXA52283.1"/>
    </source>
</evidence>
<reference evidence="2 3" key="1">
    <citation type="submission" date="2015-12" db="EMBL/GenBank/DDBJ databases">
        <title>The genome of Folsomia candida.</title>
        <authorList>
            <person name="Faddeeva A."/>
            <person name="Derks M.F."/>
            <person name="Anvar Y."/>
            <person name="Smit S."/>
            <person name="Van Straalen N."/>
            <person name="Roelofs D."/>
        </authorList>
    </citation>
    <scope>NUCLEOTIDE SEQUENCE [LARGE SCALE GENOMIC DNA]</scope>
    <source>
        <strain evidence="2 3">VU population</strain>
        <tissue evidence="2">Whole body</tissue>
    </source>
</reference>
<dbReference type="EMBL" id="LNIX01000007">
    <property type="protein sequence ID" value="OXA52283.1"/>
    <property type="molecule type" value="Genomic_DNA"/>
</dbReference>
<evidence type="ECO:0000313" key="3">
    <source>
        <dbReference type="Proteomes" id="UP000198287"/>
    </source>
</evidence>
<feature type="signal peptide" evidence="1">
    <location>
        <begin position="1"/>
        <end position="25"/>
    </location>
</feature>
<organism evidence="2 3">
    <name type="scientific">Folsomia candida</name>
    <name type="common">Springtail</name>
    <dbReference type="NCBI Taxonomy" id="158441"/>
    <lineage>
        <taxon>Eukaryota</taxon>
        <taxon>Metazoa</taxon>
        <taxon>Ecdysozoa</taxon>
        <taxon>Arthropoda</taxon>
        <taxon>Hexapoda</taxon>
        <taxon>Collembola</taxon>
        <taxon>Entomobryomorpha</taxon>
        <taxon>Isotomoidea</taxon>
        <taxon>Isotomidae</taxon>
        <taxon>Proisotominae</taxon>
        <taxon>Folsomia</taxon>
    </lineage>
</organism>
<gene>
    <name evidence="2" type="ORF">Fcan01_12849</name>
</gene>
<keyword evidence="3" id="KW-1185">Reference proteome</keyword>
<sequence length="115" mass="12525">MNFNRDSVMAWVVVAHLFNLGLVTSLPRPEPRCPPCPVGGCPTPTACEHGIFTDICGRHSCAKGPGDRCKVRRFRMLAQANCGDGMYCHCGVCMGCSLTTYDCYEDTCVIPMSSK</sequence>
<protein>
    <submittedName>
        <fullName evidence="2">Neuroparsin-A</fullName>
    </submittedName>
</protein>
<comment type="caution">
    <text evidence="2">The sequence shown here is derived from an EMBL/GenBank/DDBJ whole genome shotgun (WGS) entry which is preliminary data.</text>
</comment>
<dbReference type="InterPro" id="IPR010850">
    <property type="entry name" value="Neuroparsin"/>
</dbReference>
<dbReference type="AlphaFoldDB" id="A0A226E3W4"/>
<proteinExistence type="predicted"/>
<evidence type="ECO:0000256" key="1">
    <source>
        <dbReference type="SAM" id="SignalP"/>
    </source>
</evidence>